<name>A0ABD3HBM2_9MARC</name>
<comment type="caution">
    <text evidence="1">The sequence shown here is derived from an EMBL/GenBank/DDBJ whole genome shotgun (WGS) entry which is preliminary data.</text>
</comment>
<evidence type="ECO:0000313" key="1">
    <source>
        <dbReference type="EMBL" id="KAL3688012.1"/>
    </source>
</evidence>
<protein>
    <submittedName>
        <fullName evidence="1">Uncharacterized protein</fullName>
    </submittedName>
</protein>
<dbReference type="EMBL" id="JBJQOH010000004">
    <property type="protein sequence ID" value="KAL3688012.1"/>
    <property type="molecule type" value="Genomic_DNA"/>
</dbReference>
<organism evidence="1 2">
    <name type="scientific">Riccia sorocarpa</name>
    <dbReference type="NCBI Taxonomy" id="122646"/>
    <lineage>
        <taxon>Eukaryota</taxon>
        <taxon>Viridiplantae</taxon>
        <taxon>Streptophyta</taxon>
        <taxon>Embryophyta</taxon>
        <taxon>Marchantiophyta</taxon>
        <taxon>Marchantiopsida</taxon>
        <taxon>Marchantiidae</taxon>
        <taxon>Marchantiales</taxon>
        <taxon>Ricciaceae</taxon>
        <taxon>Riccia</taxon>
    </lineage>
</organism>
<dbReference type="AlphaFoldDB" id="A0ABD3HBM2"/>
<reference evidence="1 2" key="1">
    <citation type="submission" date="2024-09" db="EMBL/GenBank/DDBJ databases">
        <title>Chromosome-scale assembly of Riccia sorocarpa.</title>
        <authorList>
            <person name="Paukszto L."/>
        </authorList>
    </citation>
    <scope>NUCLEOTIDE SEQUENCE [LARGE SCALE GENOMIC DNA]</scope>
    <source>
        <strain evidence="1">LP-2024</strain>
        <tissue evidence="1">Aerial parts of the thallus</tissue>
    </source>
</reference>
<evidence type="ECO:0000313" key="2">
    <source>
        <dbReference type="Proteomes" id="UP001633002"/>
    </source>
</evidence>
<accession>A0ABD3HBM2</accession>
<dbReference type="Proteomes" id="UP001633002">
    <property type="component" value="Unassembled WGS sequence"/>
</dbReference>
<keyword evidence="2" id="KW-1185">Reference proteome</keyword>
<proteinExistence type="predicted"/>
<sequence>MSWTKHCRRVFFMVTRLEKATFVAPRARARGAAPGGRTLELQAMVADEGLNGAARPHYCTGQAAEHGWNGEHTTEESRYLSNSVLKIERKADLAGPNDTLSKACDTYTALTLVQLLQQPFSESRI</sequence>
<gene>
    <name evidence="1" type="ORF">R1sor_014321</name>
</gene>